<evidence type="ECO:0000313" key="2">
    <source>
        <dbReference type="EMBL" id="GIY05790.1"/>
    </source>
</evidence>
<reference evidence="2 3" key="1">
    <citation type="submission" date="2021-06" db="EMBL/GenBank/DDBJ databases">
        <title>Caerostris extrusa draft genome.</title>
        <authorList>
            <person name="Kono N."/>
            <person name="Arakawa K."/>
        </authorList>
    </citation>
    <scope>NUCLEOTIDE SEQUENCE [LARGE SCALE GENOMIC DNA]</scope>
</reference>
<dbReference type="EMBL" id="BPLR01005879">
    <property type="protein sequence ID" value="GIY05790.1"/>
    <property type="molecule type" value="Genomic_DNA"/>
</dbReference>
<dbReference type="AlphaFoldDB" id="A0AAV4Q8J9"/>
<evidence type="ECO:0000313" key="3">
    <source>
        <dbReference type="Proteomes" id="UP001054945"/>
    </source>
</evidence>
<gene>
    <name evidence="2" type="ORF">CEXT_34011</name>
</gene>
<feature type="compositionally biased region" description="Low complexity" evidence="1">
    <location>
        <begin position="8"/>
        <end position="21"/>
    </location>
</feature>
<organism evidence="2 3">
    <name type="scientific">Caerostris extrusa</name>
    <name type="common">Bark spider</name>
    <name type="synonym">Caerostris bankana</name>
    <dbReference type="NCBI Taxonomy" id="172846"/>
    <lineage>
        <taxon>Eukaryota</taxon>
        <taxon>Metazoa</taxon>
        <taxon>Ecdysozoa</taxon>
        <taxon>Arthropoda</taxon>
        <taxon>Chelicerata</taxon>
        <taxon>Arachnida</taxon>
        <taxon>Araneae</taxon>
        <taxon>Araneomorphae</taxon>
        <taxon>Entelegynae</taxon>
        <taxon>Araneoidea</taxon>
        <taxon>Araneidae</taxon>
        <taxon>Caerostris</taxon>
    </lineage>
</organism>
<protein>
    <submittedName>
        <fullName evidence="2">Uncharacterized protein</fullName>
    </submittedName>
</protein>
<proteinExistence type="predicted"/>
<comment type="caution">
    <text evidence="2">The sequence shown here is derived from an EMBL/GenBank/DDBJ whole genome shotgun (WGS) entry which is preliminary data.</text>
</comment>
<evidence type="ECO:0000256" key="1">
    <source>
        <dbReference type="SAM" id="MobiDB-lite"/>
    </source>
</evidence>
<sequence>MDNEAQWQSTSQSISSKQKSVLSLKYNKRIDCEEKKTAAEMSSQYGVSNPNQNNPEISNFHISCWPPVEENEFISVNLQKKSEANKVYRNQNFDYSDASNPESIVNYSESSDSANNPMSLADQSLLPGFQQPFRTEKCDDESNYSKSGIINHCTEHRKLEYSSKVTCSLESQKPCDSSTTTAKESIPNYDNHSEDKILSKNVNSSKDFNTPTGKTVKQLNKCDEDQMTFLPTDHLAFPERSRNVAGSYKCKF</sequence>
<feature type="region of interest" description="Disordered" evidence="1">
    <location>
        <begin position="177"/>
        <end position="210"/>
    </location>
</feature>
<feature type="region of interest" description="Disordered" evidence="1">
    <location>
        <begin position="1"/>
        <end position="21"/>
    </location>
</feature>
<dbReference type="Proteomes" id="UP001054945">
    <property type="component" value="Unassembled WGS sequence"/>
</dbReference>
<name>A0AAV4Q8J9_CAEEX</name>
<accession>A0AAV4Q8J9</accession>
<feature type="compositionally biased region" description="Polar residues" evidence="1">
    <location>
        <begin position="200"/>
        <end position="210"/>
    </location>
</feature>
<keyword evidence="3" id="KW-1185">Reference proteome</keyword>